<evidence type="ECO:0000313" key="2">
    <source>
        <dbReference type="EMBL" id="MDN2480969.1"/>
    </source>
</evidence>
<name>A0ABT7XYX5_9VIBR</name>
<accession>A0ABT7XYX5</accession>
<keyword evidence="1" id="KW-0812">Transmembrane</keyword>
<feature type="transmembrane region" description="Helical" evidence="1">
    <location>
        <begin position="95"/>
        <end position="116"/>
    </location>
</feature>
<dbReference type="RefSeq" id="WP_289961116.1">
    <property type="nucleotide sequence ID" value="NZ_JAUEOZ010000001.1"/>
</dbReference>
<evidence type="ECO:0000256" key="1">
    <source>
        <dbReference type="SAM" id="Phobius"/>
    </source>
</evidence>
<keyword evidence="1" id="KW-1133">Transmembrane helix</keyword>
<feature type="transmembrane region" description="Helical" evidence="1">
    <location>
        <begin position="41"/>
        <end position="59"/>
    </location>
</feature>
<dbReference type="EMBL" id="JAUEOZ010000001">
    <property type="protein sequence ID" value="MDN2480969.1"/>
    <property type="molecule type" value="Genomic_DNA"/>
</dbReference>
<feature type="transmembrane region" description="Helical" evidence="1">
    <location>
        <begin position="15"/>
        <end position="35"/>
    </location>
</feature>
<keyword evidence="3" id="KW-1185">Reference proteome</keyword>
<proteinExistence type="predicted"/>
<sequence>MARKIKNTDPFKERLLKLIPSEIVAAYVAIQGVMISIYSMVLVQLVIAFLTIITFLYLHRIEKVIDLKHKIFSTVSFPVWVYAVAPESILGSSIYNPQLASIVLVLWTLLIPLVVVPKITDQPQAEGASNAPD</sequence>
<evidence type="ECO:0000313" key="3">
    <source>
        <dbReference type="Proteomes" id="UP001169719"/>
    </source>
</evidence>
<feature type="transmembrane region" description="Helical" evidence="1">
    <location>
        <begin position="71"/>
        <end position="89"/>
    </location>
</feature>
<dbReference type="Proteomes" id="UP001169719">
    <property type="component" value="Unassembled WGS sequence"/>
</dbReference>
<evidence type="ECO:0008006" key="4">
    <source>
        <dbReference type="Google" id="ProtNLM"/>
    </source>
</evidence>
<comment type="caution">
    <text evidence="2">The sequence shown here is derived from an EMBL/GenBank/DDBJ whole genome shotgun (WGS) entry which is preliminary data.</text>
</comment>
<reference evidence="2" key="1">
    <citation type="submission" date="2024-05" db="EMBL/GenBank/DDBJ databases">
        <title>Genome Sequences of Four Agar- Degrading Marine Bacteria.</title>
        <authorList>
            <person name="Phillips E.K."/>
            <person name="Shaffer J.C."/>
            <person name="Henson M.W."/>
            <person name="Temperton B."/>
            <person name="Thrash C.J."/>
            <person name="Martin M.O."/>
        </authorList>
    </citation>
    <scope>NUCLEOTIDE SEQUENCE</scope>
    <source>
        <strain evidence="2">EKP203</strain>
    </source>
</reference>
<organism evidence="2 3">
    <name type="scientific">Vibrio agarivorans</name>
    <dbReference type="NCBI Taxonomy" id="153622"/>
    <lineage>
        <taxon>Bacteria</taxon>
        <taxon>Pseudomonadati</taxon>
        <taxon>Pseudomonadota</taxon>
        <taxon>Gammaproteobacteria</taxon>
        <taxon>Vibrionales</taxon>
        <taxon>Vibrionaceae</taxon>
        <taxon>Vibrio</taxon>
    </lineage>
</organism>
<keyword evidence="1" id="KW-0472">Membrane</keyword>
<gene>
    <name evidence="2" type="ORF">QWJ08_06140</name>
</gene>
<protein>
    <recommendedName>
        <fullName evidence="4">DUF805 domain-containing protein</fullName>
    </recommendedName>
</protein>